<comment type="caution">
    <text evidence="10">The sequence shown here is derived from an EMBL/GenBank/DDBJ whole genome shotgun (WGS) entry which is preliminary data.</text>
</comment>
<feature type="repeat" description="WD" evidence="8">
    <location>
        <begin position="104"/>
        <end position="146"/>
    </location>
</feature>
<protein>
    <recommendedName>
        <fullName evidence="7">GATOR2 complex protein WDR24</fullName>
    </recommendedName>
</protein>
<organism evidence="10 11">
    <name type="scientific">Cloeon dipterum</name>
    <dbReference type="NCBI Taxonomy" id="197152"/>
    <lineage>
        <taxon>Eukaryota</taxon>
        <taxon>Metazoa</taxon>
        <taxon>Ecdysozoa</taxon>
        <taxon>Arthropoda</taxon>
        <taxon>Hexapoda</taxon>
        <taxon>Insecta</taxon>
        <taxon>Pterygota</taxon>
        <taxon>Palaeoptera</taxon>
        <taxon>Ephemeroptera</taxon>
        <taxon>Pisciforma</taxon>
        <taxon>Baetidae</taxon>
        <taxon>Cloeon</taxon>
    </lineage>
</organism>
<keyword evidence="5" id="KW-0863">Zinc-finger</keyword>
<keyword evidence="2 8" id="KW-0853">WD repeat</keyword>
<dbReference type="InterPro" id="IPR037590">
    <property type="entry name" value="WDR24"/>
</dbReference>
<dbReference type="CDD" id="cd00200">
    <property type="entry name" value="WD40"/>
    <property type="match status" value="1"/>
</dbReference>
<reference evidence="10 11" key="1">
    <citation type="submission" date="2020-04" db="EMBL/GenBank/DDBJ databases">
        <authorList>
            <person name="Alioto T."/>
            <person name="Alioto T."/>
            <person name="Gomez Garrido J."/>
        </authorList>
    </citation>
    <scope>NUCLEOTIDE SEQUENCE [LARGE SCALE GENOMIC DNA]</scope>
</reference>
<proteinExistence type="inferred from homology"/>
<feature type="region of interest" description="Disordered" evidence="9">
    <location>
        <begin position="438"/>
        <end position="503"/>
    </location>
</feature>
<evidence type="ECO:0000256" key="5">
    <source>
        <dbReference type="ARBA" id="ARBA00022771"/>
    </source>
</evidence>
<dbReference type="GO" id="GO:0005829">
    <property type="term" value="C:cytosol"/>
    <property type="evidence" value="ECO:0007669"/>
    <property type="project" value="TreeGrafter"/>
</dbReference>
<feature type="repeat" description="WD" evidence="8">
    <location>
        <begin position="191"/>
        <end position="226"/>
    </location>
</feature>
<keyword evidence="6" id="KW-0862">Zinc</keyword>
<dbReference type="InterPro" id="IPR019775">
    <property type="entry name" value="WD40_repeat_CS"/>
</dbReference>
<name>A0A8S1C8P4_9INSE</name>
<comment type="similarity">
    <text evidence="1">Belongs to the WD repeat WDR24 family.</text>
</comment>
<dbReference type="AlphaFoldDB" id="A0A8S1C8P4"/>
<dbReference type="PROSITE" id="PS00678">
    <property type="entry name" value="WD_REPEATS_1"/>
    <property type="match status" value="1"/>
</dbReference>
<evidence type="ECO:0000313" key="10">
    <source>
        <dbReference type="EMBL" id="CAB3365150.1"/>
    </source>
</evidence>
<dbReference type="PANTHER" id="PTHR46200:SF1">
    <property type="entry name" value="GATOR COMPLEX PROTEIN WDR24"/>
    <property type="match status" value="1"/>
</dbReference>
<dbReference type="Pfam" id="PF00400">
    <property type="entry name" value="WD40"/>
    <property type="match status" value="3"/>
</dbReference>
<dbReference type="GO" id="GO:0005774">
    <property type="term" value="C:vacuolar membrane"/>
    <property type="evidence" value="ECO:0007669"/>
    <property type="project" value="TreeGrafter"/>
</dbReference>
<feature type="repeat" description="WD" evidence="8">
    <location>
        <begin position="147"/>
        <end position="182"/>
    </location>
</feature>
<dbReference type="Proteomes" id="UP000494165">
    <property type="component" value="Unassembled WGS sequence"/>
</dbReference>
<sequence length="765" mass="85870">MALAKAKTMFATQEGPANALALNKDFSQVVIAGRNVFKVFLIESDAFVEVCNLRVGKNINLNFSCNDVAWNAYDENILATAATNGAVVVWNLNKPTRSKQEHVFNDHRRTVNKVSFHQTEPFWLLSGSQDGTMKCFDFRIKEVTRTFISKTESVRDVQFSPHQMHTFAAVSENGNVQLWDLRKPEKCLHQFTAHSGPIFACDWHPETSWLATASRDKTIKVWDLATINKPVCEHIIPTIASVGHIKWRPQRKYHIASSALVVDCSVNIWDVRRPYIAFASFNEHQDVATGVAWRGDPHVILSTSKDFTLYQHVFKDAARPESKANPQGIAFNSKGDMSFSCKISINPGTLSKLPNLLRKTPQHSDQFCSVTSSMHTFLSKAQKEVKCFLECARRYQLSGKPLAELCDHNAAVAKQLGRHQVSLVWGVVKTLYCTPNMGKVTDLQQTPSGKDSRDDPNITPGGASEAHNGTDLRHTDKNEKGEPNGVPQNEDNDTENEEPEQQDRNLSTIATGLAINQGDFFFGDGAEGEMDQLRIDDDQMSTEDMHQEWTLPTEAFNLRHEIEDRSPPPEQFPNHCAVEMFDVLPDEGNLILPLMDVIGLPRLSHWDPSEVIASALNKHAESSDVQTAASVLLVLGEKRTALIDEFKQEQWILGYLELLGRHKLWNTATQVIKHSWLPSITQLNQQSTTLPTNCETCSRPLRRSGWHCDNCRQWCGKCAVCNELVKGVFSWCQGCSHGGHLAHMHDWLQKHRLCPAGCGHACEYD</sequence>
<dbReference type="OrthoDB" id="60955at2759"/>
<evidence type="ECO:0000256" key="3">
    <source>
        <dbReference type="ARBA" id="ARBA00022723"/>
    </source>
</evidence>
<evidence type="ECO:0000256" key="1">
    <source>
        <dbReference type="ARBA" id="ARBA00008134"/>
    </source>
</evidence>
<evidence type="ECO:0000256" key="6">
    <source>
        <dbReference type="ARBA" id="ARBA00022833"/>
    </source>
</evidence>
<dbReference type="PANTHER" id="PTHR46200">
    <property type="entry name" value="GATOR COMPLEX PROTEIN WDR24"/>
    <property type="match status" value="1"/>
</dbReference>
<feature type="compositionally biased region" description="Acidic residues" evidence="9">
    <location>
        <begin position="490"/>
        <end position="500"/>
    </location>
</feature>
<keyword evidence="4" id="KW-0677">Repeat</keyword>
<evidence type="ECO:0000256" key="8">
    <source>
        <dbReference type="PROSITE-ProRule" id="PRU00221"/>
    </source>
</evidence>
<evidence type="ECO:0000256" key="2">
    <source>
        <dbReference type="ARBA" id="ARBA00022574"/>
    </source>
</evidence>
<dbReference type="GO" id="GO:0034198">
    <property type="term" value="P:cellular response to amino acid starvation"/>
    <property type="evidence" value="ECO:0007669"/>
    <property type="project" value="TreeGrafter"/>
</dbReference>
<dbReference type="PROSITE" id="PS50082">
    <property type="entry name" value="WD_REPEATS_2"/>
    <property type="match status" value="3"/>
</dbReference>
<dbReference type="PROSITE" id="PS50294">
    <property type="entry name" value="WD_REPEATS_REGION"/>
    <property type="match status" value="1"/>
</dbReference>
<dbReference type="GO" id="GO:0061700">
    <property type="term" value="C:GATOR2 complex"/>
    <property type="evidence" value="ECO:0007669"/>
    <property type="project" value="TreeGrafter"/>
</dbReference>
<gene>
    <name evidence="10" type="ORF">CLODIP_2_CD06725</name>
</gene>
<accession>A0A8S1C8P4</accession>
<dbReference type="EMBL" id="CADEPI010000019">
    <property type="protein sequence ID" value="CAB3365150.1"/>
    <property type="molecule type" value="Genomic_DNA"/>
</dbReference>
<dbReference type="GO" id="GO:1904263">
    <property type="term" value="P:positive regulation of TORC1 signaling"/>
    <property type="evidence" value="ECO:0007669"/>
    <property type="project" value="TreeGrafter"/>
</dbReference>
<dbReference type="CDD" id="cd16693">
    <property type="entry name" value="mRING-H2-C3H3C2_WDR24"/>
    <property type="match status" value="1"/>
</dbReference>
<dbReference type="GO" id="GO:0008270">
    <property type="term" value="F:zinc ion binding"/>
    <property type="evidence" value="ECO:0007669"/>
    <property type="project" value="UniProtKB-KW"/>
</dbReference>
<keyword evidence="11" id="KW-1185">Reference proteome</keyword>
<dbReference type="GO" id="GO:0016239">
    <property type="term" value="P:positive regulation of macroautophagy"/>
    <property type="evidence" value="ECO:0007669"/>
    <property type="project" value="TreeGrafter"/>
</dbReference>
<dbReference type="SMART" id="SM00320">
    <property type="entry name" value="WD40"/>
    <property type="match status" value="6"/>
</dbReference>
<dbReference type="InterPro" id="IPR015943">
    <property type="entry name" value="WD40/YVTN_repeat-like_dom_sf"/>
</dbReference>
<evidence type="ECO:0000256" key="4">
    <source>
        <dbReference type="ARBA" id="ARBA00022737"/>
    </source>
</evidence>
<dbReference type="Gene3D" id="2.130.10.10">
    <property type="entry name" value="YVTN repeat-like/Quinoprotein amine dehydrogenase"/>
    <property type="match status" value="1"/>
</dbReference>
<dbReference type="SUPFAM" id="SSF50978">
    <property type="entry name" value="WD40 repeat-like"/>
    <property type="match status" value="1"/>
</dbReference>
<feature type="compositionally biased region" description="Basic and acidic residues" evidence="9">
    <location>
        <begin position="468"/>
        <end position="482"/>
    </location>
</feature>
<evidence type="ECO:0000256" key="9">
    <source>
        <dbReference type="SAM" id="MobiDB-lite"/>
    </source>
</evidence>
<evidence type="ECO:0000256" key="7">
    <source>
        <dbReference type="ARBA" id="ARBA00040269"/>
    </source>
</evidence>
<dbReference type="InterPro" id="IPR036322">
    <property type="entry name" value="WD40_repeat_dom_sf"/>
</dbReference>
<dbReference type="InterPro" id="IPR001680">
    <property type="entry name" value="WD40_rpt"/>
</dbReference>
<keyword evidence="3" id="KW-0479">Metal-binding</keyword>
<evidence type="ECO:0000313" key="11">
    <source>
        <dbReference type="Proteomes" id="UP000494165"/>
    </source>
</evidence>